<proteinExistence type="predicted"/>
<dbReference type="PANTHER" id="PTHR44394:SF1">
    <property type="entry name" value="BETA-ALANINE-ACTIVATING ENZYME"/>
    <property type="match status" value="1"/>
</dbReference>
<evidence type="ECO:0000256" key="2">
    <source>
        <dbReference type="ARBA" id="ARBA00034252"/>
    </source>
</evidence>
<dbReference type="Proteomes" id="UP000636800">
    <property type="component" value="Chromosome 2"/>
</dbReference>
<evidence type="ECO:0000313" key="5">
    <source>
        <dbReference type="Proteomes" id="UP000636800"/>
    </source>
</evidence>
<dbReference type="AlphaFoldDB" id="A0A835V930"/>
<accession>A0A835V930</accession>
<sequence>MRCCISHEFLDSAGKNPSRVAVVNAFGGLQRFYDSFASVGDVSPSSSSTSALVSAFDLNFDAARSSSSPPLFPGDECFTYENLLSAVDSLSRWIRFALDGGEDTHLVRPPGYVHILPEAETDLPSKNYMPHIVGVLIGPSVEYIVSVLSILRCGEAFLPLDPLWPEERIVSIVSSSKASLVIKLDSDNLMRSGGQHMDDCCTDWIIDRCGCSVFYFSMKEKFVKNTAQAANFIWPCEINRTRKFCYLMYTSGSTGAPKGICGKELDIDNRLR</sequence>
<dbReference type="GO" id="GO:0043041">
    <property type="term" value="P:amino acid activation for nonribosomal peptide biosynthetic process"/>
    <property type="evidence" value="ECO:0007669"/>
    <property type="project" value="TreeGrafter"/>
</dbReference>
<name>A0A835V930_VANPL</name>
<dbReference type="PROSITE" id="PS00455">
    <property type="entry name" value="AMP_BINDING"/>
    <property type="match status" value="1"/>
</dbReference>
<feature type="domain" description="AMP-dependent synthetase/ligase" evidence="3">
    <location>
        <begin position="133"/>
        <end position="260"/>
    </location>
</feature>
<comment type="caution">
    <text evidence="4">The sequence shown here is derived from an EMBL/GenBank/DDBJ whole genome shotgun (WGS) entry which is preliminary data.</text>
</comment>
<dbReference type="GO" id="GO:0016207">
    <property type="term" value="F:4-coumarate-CoA ligase activity"/>
    <property type="evidence" value="ECO:0007669"/>
    <property type="project" value="UniProtKB-EC"/>
</dbReference>
<reference evidence="4 5" key="1">
    <citation type="journal article" date="2020" name="Nat. Food">
        <title>A phased Vanilla planifolia genome enables genetic improvement of flavour and production.</title>
        <authorList>
            <person name="Hasing T."/>
            <person name="Tang H."/>
            <person name="Brym M."/>
            <person name="Khazi F."/>
            <person name="Huang T."/>
            <person name="Chambers A.H."/>
        </authorList>
    </citation>
    <scope>NUCLEOTIDE SEQUENCE [LARGE SCALE GENOMIC DNA]</scope>
    <source>
        <tissue evidence="4">Leaf</tissue>
    </source>
</reference>
<dbReference type="InterPro" id="IPR020845">
    <property type="entry name" value="AMP-binding_CS"/>
</dbReference>
<comment type="catalytic activity">
    <reaction evidence="2">
        <text>(E)-4-coumarate + ATP + CoA = (E)-4-coumaroyl-CoA + AMP + diphosphate</text>
        <dbReference type="Rhea" id="RHEA:19641"/>
        <dbReference type="ChEBI" id="CHEBI:12876"/>
        <dbReference type="ChEBI" id="CHEBI:30616"/>
        <dbReference type="ChEBI" id="CHEBI:33019"/>
        <dbReference type="ChEBI" id="CHEBI:57287"/>
        <dbReference type="ChEBI" id="CHEBI:85008"/>
        <dbReference type="ChEBI" id="CHEBI:456215"/>
        <dbReference type="EC" id="6.2.1.12"/>
    </reaction>
    <physiologicalReaction direction="left-to-right" evidence="2">
        <dbReference type="Rhea" id="RHEA:19642"/>
    </physiologicalReaction>
</comment>
<dbReference type="OrthoDB" id="439808at2759"/>
<gene>
    <name evidence="4" type="ORF">HPP92_005437</name>
</gene>
<dbReference type="InterPro" id="IPR000873">
    <property type="entry name" value="AMP-dep_synth/lig_dom"/>
</dbReference>
<organism evidence="4 5">
    <name type="scientific">Vanilla planifolia</name>
    <name type="common">Vanilla</name>
    <dbReference type="NCBI Taxonomy" id="51239"/>
    <lineage>
        <taxon>Eukaryota</taxon>
        <taxon>Viridiplantae</taxon>
        <taxon>Streptophyta</taxon>
        <taxon>Embryophyta</taxon>
        <taxon>Tracheophyta</taxon>
        <taxon>Spermatophyta</taxon>
        <taxon>Magnoliopsida</taxon>
        <taxon>Liliopsida</taxon>
        <taxon>Asparagales</taxon>
        <taxon>Orchidaceae</taxon>
        <taxon>Vanilloideae</taxon>
        <taxon>Vanilleae</taxon>
        <taxon>Vanilla</taxon>
    </lineage>
</organism>
<dbReference type="GO" id="GO:0106290">
    <property type="term" value="F:trans-cinnamate-CoA ligase activity"/>
    <property type="evidence" value="ECO:0007669"/>
    <property type="project" value="UniProtKB-ARBA"/>
</dbReference>
<evidence type="ECO:0000313" key="4">
    <source>
        <dbReference type="EMBL" id="KAG0492039.1"/>
    </source>
</evidence>
<dbReference type="Gene3D" id="3.40.50.980">
    <property type="match status" value="1"/>
</dbReference>
<dbReference type="SUPFAM" id="SSF56801">
    <property type="entry name" value="Acetyl-CoA synthetase-like"/>
    <property type="match status" value="1"/>
</dbReference>
<dbReference type="EMBL" id="JADCNL010000002">
    <property type="protein sequence ID" value="KAG0492039.1"/>
    <property type="molecule type" value="Genomic_DNA"/>
</dbReference>
<dbReference type="InterPro" id="IPR052091">
    <property type="entry name" value="Beta-ala_Activ/Resist"/>
</dbReference>
<dbReference type="EC" id="6.2.1.12" evidence="1"/>
<dbReference type="GO" id="GO:0009698">
    <property type="term" value="P:phenylpropanoid metabolic process"/>
    <property type="evidence" value="ECO:0007669"/>
    <property type="project" value="UniProtKB-ARBA"/>
</dbReference>
<evidence type="ECO:0000256" key="1">
    <source>
        <dbReference type="ARBA" id="ARBA00012959"/>
    </source>
</evidence>
<evidence type="ECO:0000259" key="3">
    <source>
        <dbReference type="Pfam" id="PF00501"/>
    </source>
</evidence>
<dbReference type="Pfam" id="PF00501">
    <property type="entry name" value="AMP-binding"/>
    <property type="match status" value="1"/>
</dbReference>
<dbReference type="PANTHER" id="PTHR44394">
    <property type="entry name" value="BETA-ALANINE-ACTIVATING ENZYME"/>
    <property type="match status" value="1"/>
</dbReference>
<keyword evidence="5" id="KW-1185">Reference proteome</keyword>
<protein>
    <recommendedName>
        <fullName evidence="1">4-coumarate--CoA ligase</fullName>
        <ecNumber evidence="1">6.2.1.12</ecNumber>
    </recommendedName>
</protein>